<comment type="catalytic activity">
    <reaction evidence="1">
        <text>ATP + protein L-histidine = ADP + protein N-phospho-L-histidine.</text>
        <dbReference type="EC" id="2.7.13.3"/>
    </reaction>
</comment>
<protein>
    <recommendedName>
        <fullName evidence="3">histidine kinase</fullName>
        <ecNumber evidence="3">2.7.13.3</ecNumber>
    </recommendedName>
</protein>
<keyword evidence="6 11" id="KW-0812">Transmembrane</keyword>
<dbReference type="RefSeq" id="WP_014792450.1">
    <property type="nucleotide sequence ID" value="NC_018017.1"/>
</dbReference>
<evidence type="ECO:0000256" key="8">
    <source>
        <dbReference type="ARBA" id="ARBA00022989"/>
    </source>
</evidence>
<dbReference type="SMART" id="SM00387">
    <property type="entry name" value="HATPase_c"/>
    <property type="match status" value="1"/>
</dbReference>
<dbReference type="HOGENOM" id="CLU_000445_13_1_9"/>
<dbReference type="eggNOG" id="COG2205">
    <property type="taxonomic scope" value="Bacteria"/>
</dbReference>
<keyword evidence="14" id="KW-1185">Reference proteome</keyword>
<dbReference type="PANTHER" id="PTHR45453:SF2">
    <property type="entry name" value="HISTIDINE KINASE"/>
    <property type="match status" value="1"/>
</dbReference>
<dbReference type="InterPro" id="IPR005467">
    <property type="entry name" value="His_kinase_dom"/>
</dbReference>
<comment type="subcellular location">
    <subcellularLocation>
        <location evidence="2">Cell membrane</location>
        <topology evidence="2">Multi-pass membrane protein</topology>
    </subcellularLocation>
</comment>
<dbReference type="Gene3D" id="3.30.565.10">
    <property type="entry name" value="Histidine kinase-like ATPase, C-terminal domain"/>
    <property type="match status" value="1"/>
</dbReference>
<reference evidence="13 14" key="2">
    <citation type="journal article" date="2015" name="J. Bacteriol.">
        <title>Genomic, proteomic, and biochemical analysis of the organohalide respiratory pathway in Desulfitobacterium dehalogenans.</title>
        <authorList>
            <person name="Kruse T."/>
            <person name="van de Pas B.A."/>
            <person name="Atteia A."/>
            <person name="Krab K."/>
            <person name="Hagen W.R."/>
            <person name="Goodwin L."/>
            <person name="Chain P."/>
            <person name="Boeren S."/>
            <person name="Maphosa F."/>
            <person name="Schraa G."/>
            <person name="de Vos W.M."/>
            <person name="van der Oost J."/>
            <person name="Smidt H."/>
            <person name="Stams A.J."/>
        </authorList>
    </citation>
    <scope>NUCLEOTIDE SEQUENCE [LARGE SCALE GENOMIC DNA]</scope>
    <source>
        <strain evidence="14">ATCC 51507 / DSM 9161 / JW/IU-DC1</strain>
    </source>
</reference>
<dbReference type="Pfam" id="PF02518">
    <property type="entry name" value="HATPase_c"/>
    <property type="match status" value="1"/>
</dbReference>
<dbReference type="InterPro" id="IPR003594">
    <property type="entry name" value="HATPase_dom"/>
</dbReference>
<keyword evidence="5" id="KW-0808">Transferase</keyword>
<proteinExistence type="predicted"/>
<evidence type="ECO:0000256" key="7">
    <source>
        <dbReference type="ARBA" id="ARBA00022777"/>
    </source>
</evidence>
<evidence type="ECO:0000256" key="4">
    <source>
        <dbReference type="ARBA" id="ARBA00022475"/>
    </source>
</evidence>
<dbReference type="EC" id="2.7.13.3" evidence="3"/>
<dbReference type="GO" id="GO:0004721">
    <property type="term" value="F:phosphoprotein phosphatase activity"/>
    <property type="evidence" value="ECO:0007669"/>
    <property type="project" value="TreeGrafter"/>
</dbReference>
<keyword evidence="10 11" id="KW-0472">Membrane</keyword>
<sequence precursor="true">MQLRDFLRDKLLFIIMVLLTAGIGGFVLYALNDPPAAIIVVNVVYLSGSLAALLGEYLPKRAFYKELFSQLNDLDRKHYISEIMEAPTFYEGAALAEVLQAVGKSMNDEIGAHGRAIRDYRDYVELWVHEIKTPISAAKLICENNGYAKVSDEVDKIENYVEQALFYARSGSVEKDYVIRKTELKTLIAQLLKKNAGYLIANKVKINLQAEGMVYTDSKWLLFILQQLLDNAVKYGAQTIAFSFRDGVLTLKDDGIGIPPQDLPRVFERGFTGENGRITGKSTGMGLYLCQELCGKLGLTLSAAADEGTEIAITFPRNSYVTLV</sequence>
<evidence type="ECO:0000256" key="10">
    <source>
        <dbReference type="ARBA" id="ARBA00023136"/>
    </source>
</evidence>
<feature type="domain" description="Histidine kinase" evidence="12">
    <location>
        <begin position="126"/>
        <end position="319"/>
    </location>
</feature>
<evidence type="ECO:0000256" key="2">
    <source>
        <dbReference type="ARBA" id="ARBA00004651"/>
    </source>
</evidence>
<dbReference type="GO" id="GO:0000155">
    <property type="term" value="F:phosphorelay sensor kinase activity"/>
    <property type="evidence" value="ECO:0007669"/>
    <property type="project" value="TreeGrafter"/>
</dbReference>
<organism evidence="13 14">
    <name type="scientific">Desulfitobacterium dehalogenans (strain ATCC 51507 / DSM 9161 / JW/IU-DC1)</name>
    <dbReference type="NCBI Taxonomy" id="756499"/>
    <lineage>
        <taxon>Bacteria</taxon>
        <taxon>Bacillati</taxon>
        <taxon>Bacillota</taxon>
        <taxon>Clostridia</taxon>
        <taxon>Eubacteriales</taxon>
        <taxon>Desulfitobacteriaceae</taxon>
        <taxon>Desulfitobacterium</taxon>
    </lineage>
</organism>
<accession>I4A4S2</accession>
<evidence type="ECO:0000256" key="5">
    <source>
        <dbReference type="ARBA" id="ARBA00022679"/>
    </source>
</evidence>
<dbReference type="PANTHER" id="PTHR45453">
    <property type="entry name" value="PHOSPHATE REGULON SENSOR PROTEIN PHOR"/>
    <property type="match status" value="1"/>
</dbReference>
<dbReference type="GO" id="GO:0016036">
    <property type="term" value="P:cellular response to phosphate starvation"/>
    <property type="evidence" value="ECO:0007669"/>
    <property type="project" value="TreeGrafter"/>
</dbReference>
<evidence type="ECO:0000256" key="3">
    <source>
        <dbReference type="ARBA" id="ARBA00012438"/>
    </source>
</evidence>
<keyword evidence="9" id="KW-0902">Two-component regulatory system</keyword>
<evidence type="ECO:0000259" key="12">
    <source>
        <dbReference type="PROSITE" id="PS50109"/>
    </source>
</evidence>
<dbReference type="InterPro" id="IPR036890">
    <property type="entry name" value="HATPase_C_sf"/>
</dbReference>
<dbReference type="PROSITE" id="PS50109">
    <property type="entry name" value="HIS_KIN"/>
    <property type="match status" value="1"/>
</dbReference>
<name>I4A4S2_DESDJ</name>
<dbReference type="InterPro" id="IPR050351">
    <property type="entry name" value="BphY/WalK/GraS-like"/>
</dbReference>
<evidence type="ECO:0000313" key="14">
    <source>
        <dbReference type="Proteomes" id="UP000006053"/>
    </source>
</evidence>
<keyword evidence="4" id="KW-1003">Cell membrane</keyword>
<feature type="transmembrane region" description="Helical" evidence="11">
    <location>
        <begin position="37"/>
        <end position="58"/>
    </location>
</feature>
<reference evidence="14" key="1">
    <citation type="submission" date="2012-06" db="EMBL/GenBank/DDBJ databases">
        <title>Complete sequence of Desulfitobacterium dehalogenans ATCC 51507.</title>
        <authorList>
            <person name="Lucas S."/>
            <person name="Han J."/>
            <person name="Lapidus A."/>
            <person name="Cheng J.-F."/>
            <person name="Goodwin L."/>
            <person name="Pitluck S."/>
            <person name="Peters L."/>
            <person name="Ovchinnikova G."/>
            <person name="Teshima H."/>
            <person name="Detter J.C."/>
            <person name="Han C."/>
            <person name="Tapia R."/>
            <person name="Land M."/>
            <person name="Hauser L."/>
            <person name="Kyrpides N."/>
            <person name="Ivanova N."/>
            <person name="Pagani I."/>
            <person name="Kruse T."/>
            <person name="de Vos W.M."/>
            <person name="Smidt H."/>
            <person name="Woyke T."/>
        </authorList>
    </citation>
    <scope>NUCLEOTIDE SEQUENCE [LARGE SCALE GENOMIC DNA]</scope>
    <source>
        <strain evidence="14">ATCC 51507 / DSM 9161 / JW/IU-DC1</strain>
    </source>
</reference>
<keyword evidence="8 11" id="KW-1133">Transmembrane helix</keyword>
<gene>
    <name evidence="13" type="ordered locus">Desde_0496</name>
</gene>
<dbReference type="SUPFAM" id="SSF55874">
    <property type="entry name" value="ATPase domain of HSP90 chaperone/DNA topoisomerase II/histidine kinase"/>
    <property type="match status" value="1"/>
</dbReference>
<feature type="transmembrane region" description="Helical" evidence="11">
    <location>
        <begin position="12"/>
        <end position="31"/>
    </location>
</feature>
<evidence type="ECO:0000313" key="13">
    <source>
        <dbReference type="EMBL" id="AFL98956.1"/>
    </source>
</evidence>
<evidence type="ECO:0000256" key="1">
    <source>
        <dbReference type="ARBA" id="ARBA00000085"/>
    </source>
</evidence>
<dbReference type="OrthoDB" id="9780487at2"/>
<dbReference type="GO" id="GO:0005886">
    <property type="term" value="C:plasma membrane"/>
    <property type="evidence" value="ECO:0007669"/>
    <property type="project" value="UniProtKB-SubCell"/>
</dbReference>
<evidence type="ECO:0000256" key="11">
    <source>
        <dbReference type="SAM" id="Phobius"/>
    </source>
</evidence>
<dbReference type="Proteomes" id="UP000006053">
    <property type="component" value="Chromosome"/>
</dbReference>
<dbReference type="KEGG" id="ddh:Desde_0496"/>
<dbReference type="AlphaFoldDB" id="I4A4S2"/>
<evidence type="ECO:0000256" key="9">
    <source>
        <dbReference type="ARBA" id="ARBA00023012"/>
    </source>
</evidence>
<keyword evidence="7 13" id="KW-0418">Kinase</keyword>
<dbReference type="EMBL" id="CP003348">
    <property type="protein sequence ID" value="AFL98956.1"/>
    <property type="molecule type" value="Genomic_DNA"/>
</dbReference>
<dbReference type="STRING" id="756499.Desde_0496"/>
<evidence type="ECO:0000256" key="6">
    <source>
        <dbReference type="ARBA" id="ARBA00022692"/>
    </source>
</evidence>